<evidence type="ECO:0000313" key="4">
    <source>
        <dbReference type="Proteomes" id="UP000332515"/>
    </source>
</evidence>
<sequence length="266" mass="27872">MAPIASLLASLVALPSNLLVLFLVAGLAALGLSRRRLGLTLVGLSAAGFLVLGVLPGGFLLLEGLEDRFPPPAPPAHVDGILLLGGYLDTATLETRGRLTPLASIDRLLAAAELARLYPDARIVVTGGEKYGLAFPGQPPEAEAAARLLTEMGIDPARLVVEPRAVNTWENAVLSKPLAAPRTGETWLLVTSAAHMPRAVGVFRAAGWPGLVPWPVDFRTRGGWATWRQLRAVSTGLAAADAAVREYAGLVAYRLAGRSSSLFPGP</sequence>
<keyword evidence="1" id="KW-1133">Transmembrane helix</keyword>
<dbReference type="PANTHER" id="PTHR30336:SF4">
    <property type="entry name" value="ENVELOPE BIOGENESIS FACTOR ELYC"/>
    <property type="match status" value="1"/>
</dbReference>
<dbReference type="PANTHER" id="PTHR30336">
    <property type="entry name" value="INNER MEMBRANE PROTEIN, PROBABLE PERMEASE"/>
    <property type="match status" value="1"/>
</dbReference>
<evidence type="ECO:0000313" key="3">
    <source>
        <dbReference type="EMBL" id="MQT14095.1"/>
    </source>
</evidence>
<accession>A0A6A7Y5W1</accession>
<proteinExistence type="predicted"/>
<dbReference type="GO" id="GO:0043164">
    <property type="term" value="P:Gram-negative-bacterium-type cell wall biogenesis"/>
    <property type="evidence" value="ECO:0007669"/>
    <property type="project" value="TreeGrafter"/>
</dbReference>
<name>A0A6A7Y5W1_9HYPH</name>
<dbReference type="AlphaFoldDB" id="A0A6A7Y5W1"/>
<dbReference type="CDD" id="cd06259">
    <property type="entry name" value="YdcF-like"/>
    <property type="match status" value="1"/>
</dbReference>
<comment type="caution">
    <text evidence="3">The sequence shown here is derived from an EMBL/GenBank/DDBJ whole genome shotgun (WGS) entry which is preliminary data.</text>
</comment>
<keyword evidence="4" id="KW-1185">Reference proteome</keyword>
<protein>
    <submittedName>
        <fullName evidence="3">YdcF family protein</fullName>
    </submittedName>
</protein>
<dbReference type="Gene3D" id="3.40.50.620">
    <property type="entry name" value="HUPs"/>
    <property type="match status" value="1"/>
</dbReference>
<keyword evidence="1" id="KW-0472">Membrane</keyword>
<dbReference type="EMBL" id="VWNA01000001">
    <property type="protein sequence ID" value="MQT14095.1"/>
    <property type="molecule type" value="Genomic_DNA"/>
</dbReference>
<dbReference type="GO" id="GO:0005886">
    <property type="term" value="C:plasma membrane"/>
    <property type="evidence" value="ECO:0007669"/>
    <property type="project" value="TreeGrafter"/>
</dbReference>
<dbReference type="InterPro" id="IPR014729">
    <property type="entry name" value="Rossmann-like_a/b/a_fold"/>
</dbReference>
<reference evidence="3 4" key="1">
    <citation type="submission" date="2019-09" db="EMBL/GenBank/DDBJ databases">
        <title>Segnochrobactrum spirostomi gen. nov., sp. nov., isolated from the ciliate Spirostomum cf. yagiui and description of a novel family, Segnochrobactraceae fam. nov. within the order Rhizobiales of the class Alphaproteobacteria.</title>
        <authorList>
            <person name="Akter S."/>
            <person name="Shazib S.U.A."/>
            <person name="Shin M.K."/>
        </authorList>
    </citation>
    <scope>NUCLEOTIDE SEQUENCE [LARGE SCALE GENOMIC DNA]</scope>
    <source>
        <strain evidence="3 4">Sp-1</strain>
    </source>
</reference>
<keyword evidence="1" id="KW-0812">Transmembrane</keyword>
<evidence type="ECO:0000256" key="1">
    <source>
        <dbReference type="SAM" id="Phobius"/>
    </source>
</evidence>
<feature type="transmembrane region" description="Helical" evidence="1">
    <location>
        <begin position="6"/>
        <end position="30"/>
    </location>
</feature>
<dbReference type="GO" id="GO:0000270">
    <property type="term" value="P:peptidoglycan metabolic process"/>
    <property type="evidence" value="ECO:0007669"/>
    <property type="project" value="TreeGrafter"/>
</dbReference>
<dbReference type="Proteomes" id="UP000332515">
    <property type="component" value="Unassembled WGS sequence"/>
</dbReference>
<dbReference type="InterPro" id="IPR051599">
    <property type="entry name" value="Cell_Envelope_Assoc"/>
</dbReference>
<gene>
    <name evidence="3" type="ORF">F0357_15880</name>
</gene>
<feature type="domain" description="DUF218" evidence="2">
    <location>
        <begin position="79"/>
        <end position="249"/>
    </location>
</feature>
<feature type="transmembrane region" description="Helical" evidence="1">
    <location>
        <begin position="37"/>
        <end position="62"/>
    </location>
</feature>
<dbReference type="RefSeq" id="WP_153484151.1">
    <property type="nucleotide sequence ID" value="NZ_VWNA01000001.1"/>
</dbReference>
<dbReference type="InterPro" id="IPR003848">
    <property type="entry name" value="DUF218"/>
</dbReference>
<evidence type="ECO:0000259" key="2">
    <source>
        <dbReference type="Pfam" id="PF02698"/>
    </source>
</evidence>
<organism evidence="3 4">
    <name type="scientific">Segnochrobactrum spirostomi</name>
    <dbReference type="NCBI Taxonomy" id="2608987"/>
    <lineage>
        <taxon>Bacteria</taxon>
        <taxon>Pseudomonadati</taxon>
        <taxon>Pseudomonadota</taxon>
        <taxon>Alphaproteobacteria</taxon>
        <taxon>Hyphomicrobiales</taxon>
        <taxon>Segnochrobactraceae</taxon>
        <taxon>Segnochrobactrum</taxon>
    </lineage>
</organism>
<dbReference type="Pfam" id="PF02698">
    <property type="entry name" value="DUF218"/>
    <property type="match status" value="1"/>
</dbReference>